<dbReference type="AlphaFoldDB" id="A0A5C7FS91"/>
<dbReference type="Proteomes" id="UP000321907">
    <property type="component" value="Unassembled WGS sequence"/>
</dbReference>
<dbReference type="RefSeq" id="WP_147930823.1">
    <property type="nucleotide sequence ID" value="NZ_VOXD01000015.1"/>
</dbReference>
<dbReference type="NCBIfam" id="NF047658">
    <property type="entry name" value="HYC_CC_PP"/>
    <property type="match status" value="1"/>
</dbReference>
<dbReference type="Pfam" id="PF26622">
    <property type="entry name" value="DUF8199"/>
    <property type="match status" value="1"/>
</dbReference>
<keyword evidence="2" id="KW-1185">Reference proteome</keyword>
<evidence type="ECO:0000313" key="2">
    <source>
        <dbReference type="Proteomes" id="UP000321907"/>
    </source>
</evidence>
<proteinExistence type="predicted"/>
<name>A0A5C7FS91_9BACT</name>
<gene>
    <name evidence="1" type="ORF">FUA23_11160</name>
</gene>
<dbReference type="InterPro" id="IPR058512">
    <property type="entry name" value="DUF8199"/>
</dbReference>
<sequence>MIRLLHIFLATLVLLGSAGLTVNRHFCMGELKSVAIFGEAEKCHKEQKKAHCPFHPAPVEEENDSKKKGCCDDEHVLVQIDDQEQTVVDALPTIVAVLPDFPPQLFNYLPPHPRPRKNTNFENYRPPPLIPDLVREFQIFRL</sequence>
<protein>
    <submittedName>
        <fullName evidence="1">Uncharacterized protein</fullName>
    </submittedName>
</protein>
<comment type="caution">
    <text evidence="1">The sequence shown here is derived from an EMBL/GenBank/DDBJ whole genome shotgun (WGS) entry which is preliminary data.</text>
</comment>
<accession>A0A5C7FS91</accession>
<organism evidence="1 2">
    <name type="scientific">Neolewinella aurantiaca</name>
    <dbReference type="NCBI Taxonomy" id="2602767"/>
    <lineage>
        <taxon>Bacteria</taxon>
        <taxon>Pseudomonadati</taxon>
        <taxon>Bacteroidota</taxon>
        <taxon>Saprospiria</taxon>
        <taxon>Saprospirales</taxon>
        <taxon>Lewinellaceae</taxon>
        <taxon>Neolewinella</taxon>
    </lineage>
</organism>
<dbReference type="OrthoDB" id="1493875at2"/>
<evidence type="ECO:0000313" key="1">
    <source>
        <dbReference type="EMBL" id="TXF89297.1"/>
    </source>
</evidence>
<reference evidence="1 2" key="1">
    <citation type="submission" date="2019-08" db="EMBL/GenBank/DDBJ databases">
        <title>Lewinella sp. strain SSH13 Genome sequencing and assembly.</title>
        <authorList>
            <person name="Kim I."/>
        </authorList>
    </citation>
    <scope>NUCLEOTIDE SEQUENCE [LARGE SCALE GENOMIC DNA]</scope>
    <source>
        <strain evidence="1 2">SSH13</strain>
    </source>
</reference>
<dbReference type="InterPro" id="IPR058060">
    <property type="entry name" value="HYC_CC_PP"/>
</dbReference>
<dbReference type="EMBL" id="VOXD01000015">
    <property type="protein sequence ID" value="TXF89297.1"/>
    <property type="molecule type" value="Genomic_DNA"/>
</dbReference>